<dbReference type="PRINTS" id="PR01078">
    <property type="entry name" value="AMINACHANNEL"/>
</dbReference>
<dbReference type="GO" id="GO:0005886">
    <property type="term" value="C:plasma membrane"/>
    <property type="evidence" value="ECO:0007669"/>
    <property type="project" value="TreeGrafter"/>
</dbReference>
<comment type="similarity">
    <text evidence="12">Belongs to the amiloride-sensitive sodium channel (TC 1.A.6) family.</text>
</comment>
<dbReference type="Gene3D" id="1.10.287.770">
    <property type="entry name" value="YojJ-like"/>
    <property type="match status" value="1"/>
</dbReference>
<evidence type="ECO:0000256" key="12">
    <source>
        <dbReference type="RuleBase" id="RU000679"/>
    </source>
</evidence>
<keyword evidence="6" id="KW-0915">Sodium</keyword>
<dbReference type="EMBL" id="LR783108">
    <property type="protein sequence ID" value="CAB3223586.1"/>
    <property type="molecule type" value="mRNA"/>
</dbReference>
<evidence type="ECO:0000256" key="11">
    <source>
        <dbReference type="ARBA" id="ARBA00023303"/>
    </source>
</evidence>
<feature type="compositionally biased region" description="Basic and acidic residues" evidence="13">
    <location>
        <begin position="594"/>
        <end position="606"/>
    </location>
</feature>
<feature type="compositionally biased region" description="Basic and acidic residues" evidence="13">
    <location>
        <begin position="35"/>
        <end position="48"/>
    </location>
</feature>
<feature type="region of interest" description="Disordered" evidence="13">
    <location>
        <begin position="594"/>
        <end position="691"/>
    </location>
</feature>
<proteinExistence type="evidence at transcript level"/>
<dbReference type="Gene3D" id="1.10.3590.10">
    <property type="entry name" value="acid-sensing ion channel 1 domain"/>
    <property type="match status" value="1"/>
</dbReference>
<evidence type="ECO:0000256" key="4">
    <source>
        <dbReference type="ARBA" id="ARBA00022692"/>
    </source>
</evidence>
<feature type="region of interest" description="Disordered" evidence="13">
    <location>
        <begin position="740"/>
        <end position="762"/>
    </location>
</feature>
<evidence type="ECO:0000256" key="7">
    <source>
        <dbReference type="ARBA" id="ARBA00023065"/>
    </source>
</evidence>
<evidence type="ECO:0000256" key="13">
    <source>
        <dbReference type="SAM" id="MobiDB-lite"/>
    </source>
</evidence>
<keyword evidence="5" id="KW-1133">Transmembrane helix</keyword>
<feature type="compositionally biased region" description="Polar residues" evidence="13">
    <location>
        <begin position="656"/>
        <end position="666"/>
    </location>
</feature>
<protein>
    <submittedName>
        <fullName evidence="14">Acid-sensing ion channel 2</fullName>
    </submittedName>
</protein>
<evidence type="ECO:0000256" key="1">
    <source>
        <dbReference type="ARBA" id="ARBA00004141"/>
    </source>
</evidence>
<reference evidence="14" key="1">
    <citation type="submission" date="2020-04" db="EMBL/GenBank/DDBJ databases">
        <authorList>
            <person name="Neveu A P."/>
        </authorList>
    </citation>
    <scope>NUCLEOTIDE SEQUENCE</scope>
    <source>
        <tissue evidence="14">Whole embryo</tissue>
    </source>
</reference>
<comment type="subcellular location">
    <subcellularLocation>
        <location evidence="1">Membrane</location>
        <topology evidence="1">Multi-pass membrane protein</topology>
    </subcellularLocation>
</comment>
<sequence length="762" mass="87992">MEPTGDRFTIESEKSLYVDMPPYEGSSTFPRLTNHVREKQQQTRRTDTTRPSSYSMEPFYVSNVPPDEKIRLDQPKSPSREAELSQNSSNQDEDRQPKPSDFTFFAANSTLHGINHIFTNGRFTFRKALWAIAFTSSLFLFLYQAYDRYSYYSTRPHVTKLDEEEATEIDFPALTICNMNSFRLSVVSTDDYFYTGEHIFRLFNPDFTLKQRQFRDNRTWPIVKRKISEILRLRKRYTPTATTFNMSEFYDRTGHQVQDMVKSCKYRGRDCMSYKDWTTVFTRYGKCYTFNSGQKYSPLKTLKGGIDNGLELLLDTQQNDYMPVWDETDEISVEAGFKVQLHVQSEPPFIHELGFGIAPGFQSLVATQEQRITFLPEPWGNCVQDFDKSVHSHFKNYSISGCRITCETKFVFDNCNCRMVHMPGDAPFCTPEQYKECADPALDYLVKVDDKICVCETPCEVTRYNLETSNLRLPSTQALSYLAYKYRKTEDYVKDNFVKLNIFFEALNYETIEQKVAYEIPGLFGDIGGQMGLFIGASILTLLELFNYLYEVVKDKTWGKKLRKARRHAANESLRRELQNQRDLNNGYKMVNQEEPHEERRNHLNNDKNALSDRQTPGAYSNKLSPLQEFNTNNFETFSASDLPPPPAEYTKPAANPNNEAPQLSRRTARGARETSHSYSDLYRTPDREWQSDEAKQRFAFPGQTTAADSGFCGSSYLSSQYQPQRVGEVPLTPLSLLTNPSMLTSPVHQYDASPSVETDIH</sequence>
<feature type="compositionally biased region" description="Basic and acidic residues" evidence="13">
    <location>
        <begin position="66"/>
        <end position="83"/>
    </location>
</feature>
<feature type="compositionally biased region" description="Polar residues" evidence="13">
    <location>
        <begin position="607"/>
        <end position="640"/>
    </location>
</feature>
<dbReference type="FunFam" id="1.10.287.770:FF:000001">
    <property type="entry name" value="Acid-sensing ion channel subunit 1"/>
    <property type="match status" value="1"/>
</dbReference>
<dbReference type="GO" id="GO:0015280">
    <property type="term" value="F:ligand-gated sodium channel activity"/>
    <property type="evidence" value="ECO:0007669"/>
    <property type="project" value="TreeGrafter"/>
</dbReference>
<accession>A0A6F9D7H8</accession>
<dbReference type="PANTHER" id="PTHR11690">
    <property type="entry name" value="AMILORIDE-SENSITIVE SODIUM CHANNEL-RELATED"/>
    <property type="match status" value="1"/>
</dbReference>
<evidence type="ECO:0000256" key="9">
    <source>
        <dbReference type="ARBA" id="ARBA00023180"/>
    </source>
</evidence>
<feature type="region of interest" description="Disordered" evidence="13">
    <location>
        <begin position="1"/>
        <end position="99"/>
    </location>
</feature>
<gene>
    <name evidence="14" type="primary">Asic2-001</name>
</gene>
<dbReference type="InterPro" id="IPR001873">
    <property type="entry name" value="ENaC"/>
</dbReference>
<feature type="compositionally biased region" description="Basic and acidic residues" evidence="13">
    <location>
        <begin position="1"/>
        <end position="16"/>
    </location>
</feature>
<evidence type="ECO:0000256" key="3">
    <source>
        <dbReference type="ARBA" id="ARBA00022461"/>
    </source>
</evidence>
<evidence type="ECO:0000256" key="6">
    <source>
        <dbReference type="ARBA" id="ARBA00023053"/>
    </source>
</evidence>
<dbReference type="Gene3D" id="1.10.287.820">
    <property type="entry name" value="Acid-sensing ion channel domain"/>
    <property type="match status" value="1"/>
</dbReference>
<evidence type="ECO:0000256" key="10">
    <source>
        <dbReference type="ARBA" id="ARBA00023201"/>
    </source>
</evidence>
<keyword evidence="3 12" id="KW-0894">Sodium channel</keyword>
<dbReference type="AlphaFoldDB" id="A0A6F9D7H8"/>
<keyword evidence="7 12" id="KW-0406">Ion transport</keyword>
<keyword evidence="10 12" id="KW-0739">Sodium transport</keyword>
<keyword evidence="11 12" id="KW-0407">Ion channel</keyword>
<keyword evidence="8" id="KW-0472">Membrane</keyword>
<keyword evidence="2 12" id="KW-0813">Transport</keyword>
<organism evidence="14">
    <name type="scientific">Phallusia mammillata</name>
    <dbReference type="NCBI Taxonomy" id="59560"/>
    <lineage>
        <taxon>Eukaryota</taxon>
        <taxon>Metazoa</taxon>
        <taxon>Chordata</taxon>
        <taxon>Tunicata</taxon>
        <taxon>Ascidiacea</taxon>
        <taxon>Phlebobranchia</taxon>
        <taxon>Ascidiidae</taxon>
        <taxon>Phallusia</taxon>
    </lineage>
</organism>
<keyword evidence="4 12" id="KW-0812">Transmembrane</keyword>
<name>A0A6F9D7H8_9ASCI</name>
<evidence type="ECO:0000256" key="8">
    <source>
        <dbReference type="ARBA" id="ARBA00023136"/>
    </source>
</evidence>
<keyword evidence="9" id="KW-0325">Glycoprotein</keyword>
<evidence type="ECO:0000256" key="2">
    <source>
        <dbReference type="ARBA" id="ARBA00022448"/>
    </source>
</evidence>
<evidence type="ECO:0000313" key="14">
    <source>
        <dbReference type="EMBL" id="CAB3223586.1"/>
    </source>
</evidence>
<dbReference type="PANTHER" id="PTHR11690:SF222">
    <property type="entry name" value="AMILORIDE-SENSITIVE SODIUM CHANNEL SUBUNIT GAMMA"/>
    <property type="match status" value="1"/>
</dbReference>
<evidence type="ECO:0000256" key="5">
    <source>
        <dbReference type="ARBA" id="ARBA00022989"/>
    </source>
</evidence>
<dbReference type="Pfam" id="PF00858">
    <property type="entry name" value="ASC"/>
    <property type="match status" value="1"/>
</dbReference>